<keyword evidence="7" id="KW-1185">Reference proteome</keyword>
<comment type="similarity">
    <text evidence="4 5">Belongs to the RNA methyltransferase RlmH family.</text>
</comment>
<dbReference type="AlphaFoldDB" id="W0RKC4"/>
<dbReference type="Pfam" id="PF02590">
    <property type="entry name" value="SPOUT_MTase"/>
    <property type="match status" value="1"/>
</dbReference>
<dbReference type="GO" id="GO:0070038">
    <property type="term" value="F:rRNA (pseudouridine-N3-)-methyltransferase activity"/>
    <property type="evidence" value="ECO:0007669"/>
    <property type="project" value="UniProtKB-UniRule"/>
</dbReference>
<evidence type="ECO:0000256" key="4">
    <source>
        <dbReference type="ARBA" id="ARBA00038303"/>
    </source>
</evidence>
<dbReference type="Proteomes" id="UP000019151">
    <property type="component" value="Chromosome"/>
</dbReference>
<feature type="binding site" evidence="5">
    <location>
        <position position="103"/>
    </location>
    <ligand>
        <name>S-adenosyl-L-methionine</name>
        <dbReference type="ChEBI" id="CHEBI:59789"/>
    </ligand>
</feature>
<keyword evidence="3 5" id="KW-0949">S-adenosyl-L-methionine</keyword>
<dbReference type="OrthoDB" id="9806643at2"/>
<evidence type="ECO:0000313" key="6">
    <source>
        <dbReference type="EMBL" id="AHG90765.1"/>
    </source>
</evidence>
<comment type="function">
    <text evidence="5">Specifically methylates the pseudouridine at position 1915 (m3Psi1915) in 23S rRNA.</text>
</comment>
<dbReference type="KEGG" id="gba:J421_3228"/>
<accession>W0RKC4</accession>
<evidence type="ECO:0000256" key="3">
    <source>
        <dbReference type="ARBA" id="ARBA00022691"/>
    </source>
</evidence>
<keyword evidence="1 5" id="KW-0489">Methyltransferase</keyword>
<dbReference type="CDD" id="cd18081">
    <property type="entry name" value="RlmH-like"/>
    <property type="match status" value="1"/>
</dbReference>
<comment type="subunit">
    <text evidence="5">Homodimer.</text>
</comment>
<reference evidence="6 7" key="1">
    <citation type="journal article" date="2014" name="Genome Announc.">
        <title>Genome Sequence and Methylome of Soil Bacterium Gemmatirosa kalamazoonensis KBS708T, a Member of the Rarely Cultivated Gemmatimonadetes Phylum.</title>
        <authorList>
            <person name="Debruyn J.M."/>
            <person name="Radosevich M."/>
            <person name="Wommack K.E."/>
            <person name="Polson S.W."/>
            <person name="Hauser L.J."/>
            <person name="Fawaz M.N."/>
            <person name="Korlach J."/>
            <person name="Tsai Y.C."/>
        </authorList>
    </citation>
    <scope>NUCLEOTIDE SEQUENCE [LARGE SCALE GENOMIC DNA]</scope>
    <source>
        <strain evidence="6 7">KBS708</strain>
    </source>
</reference>
<dbReference type="HOGENOM" id="CLU_100552_1_0_0"/>
<dbReference type="InterPro" id="IPR003742">
    <property type="entry name" value="RlmH-like"/>
</dbReference>
<dbReference type="InterPro" id="IPR029028">
    <property type="entry name" value="Alpha/beta_knot_MTases"/>
</dbReference>
<keyword evidence="5" id="KW-0963">Cytoplasm</keyword>
<evidence type="ECO:0000256" key="5">
    <source>
        <dbReference type="HAMAP-Rule" id="MF_00658"/>
    </source>
</evidence>
<keyword evidence="2 5" id="KW-0808">Transferase</keyword>
<name>W0RKC4_9BACT</name>
<dbReference type="PIRSF" id="PIRSF004505">
    <property type="entry name" value="MT_bac"/>
    <property type="match status" value="1"/>
</dbReference>
<dbReference type="RefSeq" id="WP_025412231.1">
    <property type="nucleotide sequence ID" value="NZ_CP007128.1"/>
</dbReference>
<dbReference type="EC" id="2.1.1.177" evidence="5"/>
<dbReference type="STRING" id="861299.J421_3228"/>
<gene>
    <name evidence="5" type="primary">rlmH</name>
    <name evidence="6" type="ORF">J421_3228</name>
</gene>
<proteinExistence type="inferred from homology"/>
<evidence type="ECO:0000256" key="1">
    <source>
        <dbReference type="ARBA" id="ARBA00022603"/>
    </source>
</evidence>
<dbReference type="HAMAP" id="MF_00658">
    <property type="entry name" value="23SrRNA_methyltr_H"/>
    <property type="match status" value="1"/>
</dbReference>
<dbReference type="PANTHER" id="PTHR33603:SF1">
    <property type="entry name" value="RIBOSOMAL RNA LARGE SUBUNIT METHYLTRANSFERASE H"/>
    <property type="match status" value="1"/>
</dbReference>
<dbReference type="EMBL" id="CP007128">
    <property type="protein sequence ID" value="AHG90765.1"/>
    <property type="molecule type" value="Genomic_DNA"/>
</dbReference>
<dbReference type="PANTHER" id="PTHR33603">
    <property type="entry name" value="METHYLTRANSFERASE"/>
    <property type="match status" value="1"/>
</dbReference>
<dbReference type="GO" id="GO:0005737">
    <property type="term" value="C:cytoplasm"/>
    <property type="evidence" value="ECO:0007669"/>
    <property type="project" value="UniProtKB-SubCell"/>
</dbReference>
<evidence type="ECO:0000313" key="7">
    <source>
        <dbReference type="Proteomes" id="UP000019151"/>
    </source>
</evidence>
<dbReference type="PATRIC" id="fig|861299.3.peg.3281"/>
<comment type="caution">
    <text evidence="5">Lacks conserved residue(s) required for the propagation of feature annotation.</text>
</comment>
<sequence length="155" mass="17187">MRIVLAVVGRPRGDGVADAIAEYETRAARYWPLEAHEVREEPARSSSPEIVKQREGERLLAKIPAAAVLVACDERGLAWTSQQFAAWLQRQREEGRDVAFVIGGAYGLPPAVRERAAVRLAVAPWTLPHELARLVLAEQLYRAGTIVRGEPYHKA</sequence>
<dbReference type="SUPFAM" id="SSF75217">
    <property type="entry name" value="alpha/beta knot"/>
    <property type="match status" value="1"/>
</dbReference>
<evidence type="ECO:0000256" key="2">
    <source>
        <dbReference type="ARBA" id="ARBA00022679"/>
    </source>
</evidence>
<comment type="subcellular location">
    <subcellularLocation>
        <location evidence="5">Cytoplasm</location>
    </subcellularLocation>
</comment>
<dbReference type="InterPro" id="IPR029026">
    <property type="entry name" value="tRNA_m1G_MTases_N"/>
</dbReference>
<dbReference type="InParanoid" id="W0RKC4"/>
<keyword evidence="5" id="KW-0698">rRNA processing</keyword>
<comment type="catalytic activity">
    <reaction evidence="5">
        <text>pseudouridine(1915) in 23S rRNA + S-adenosyl-L-methionine = N(3)-methylpseudouridine(1915) in 23S rRNA + S-adenosyl-L-homocysteine + H(+)</text>
        <dbReference type="Rhea" id="RHEA:42752"/>
        <dbReference type="Rhea" id="RHEA-COMP:10221"/>
        <dbReference type="Rhea" id="RHEA-COMP:10222"/>
        <dbReference type="ChEBI" id="CHEBI:15378"/>
        <dbReference type="ChEBI" id="CHEBI:57856"/>
        <dbReference type="ChEBI" id="CHEBI:59789"/>
        <dbReference type="ChEBI" id="CHEBI:65314"/>
        <dbReference type="ChEBI" id="CHEBI:74486"/>
        <dbReference type="EC" id="2.1.1.177"/>
    </reaction>
</comment>
<organism evidence="6 7">
    <name type="scientific">Gemmatirosa kalamazoonensis</name>
    <dbReference type="NCBI Taxonomy" id="861299"/>
    <lineage>
        <taxon>Bacteria</taxon>
        <taxon>Pseudomonadati</taxon>
        <taxon>Gemmatimonadota</taxon>
        <taxon>Gemmatimonadia</taxon>
        <taxon>Gemmatimonadales</taxon>
        <taxon>Gemmatimonadaceae</taxon>
        <taxon>Gemmatirosa</taxon>
    </lineage>
</organism>
<protein>
    <recommendedName>
        <fullName evidence="5">Ribosomal RNA large subunit methyltransferase H</fullName>
        <ecNumber evidence="5">2.1.1.177</ecNumber>
    </recommendedName>
    <alternativeName>
        <fullName evidence="5">23S rRNA (pseudouridine1915-N3)-methyltransferase</fullName>
    </alternativeName>
    <alternativeName>
        <fullName evidence="5">23S rRNA m3Psi1915 methyltransferase</fullName>
    </alternativeName>
    <alternativeName>
        <fullName evidence="5">rRNA (pseudouridine-N3-)-methyltransferase RlmH</fullName>
    </alternativeName>
</protein>
<dbReference type="eggNOG" id="COG1576">
    <property type="taxonomic scope" value="Bacteria"/>
</dbReference>
<dbReference type="FunCoup" id="W0RKC4">
    <property type="interactions" value="191"/>
</dbReference>
<dbReference type="Gene3D" id="3.40.1280.10">
    <property type="match status" value="1"/>
</dbReference>